<gene>
    <name evidence="2" type="ORF">MAUB_19070</name>
</gene>
<evidence type="ECO:0000256" key="1">
    <source>
        <dbReference type="SAM" id="Phobius"/>
    </source>
</evidence>
<protein>
    <submittedName>
        <fullName evidence="2">Uncharacterized protein</fullName>
    </submittedName>
</protein>
<keyword evidence="3" id="KW-1185">Reference proteome</keyword>
<evidence type="ECO:0000313" key="3">
    <source>
        <dbReference type="Proteomes" id="UP000465609"/>
    </source>
</evidence>
<dbReference type="InterPro" id="IPR021401">
    <property type="entry name" value="DUF3040"/>
</dbReference>
<proteinExistence type="predicted"/>
<organism evidence="2 3">
    <name type="scientific">Mycolicibacterium aubagnense</name>
    <dbReference type="NCBI Taxonomy" id="319707"/>
    <lineage>
        <taxon>Bacteria</taxon>
        <taxon>Bacillati</taxon>
        <taxon>Actinomycetota</taxon>
        <taxon>Actinomycetes</taxon>
        <taxon>Mycobacteriales</taxon>
        <taxon>Mycobacteriaceae</taxon>
        <taxon>Mycolicibacterium</taxon>
    </lineage>
</organism>
<keyword evidence="1" id="KW-0472">Membrane</keyword>
<dbReference type="Pfam" id="PF11239">
    <property type="entry name" value="DUF3040"/>
    <property type="match status" value="1"/>
</dbReference>
<evidence type="ECO:0000313" key="2">
    <source>
        <dbReference type="EMBL" id="BBX84034.1"/>
    </source>
</evidence>
<reference evidence="2 3" key="1">
    <citation type="journal article" date="2019" name="Emerg. Microbes Infect.">
        <title>Comprehensive subspecies identification of 175 nontuberculous mycobacteria species based on 7547 genomic profiles.</title>
        <authorList>
            <person name="Matsumoto Y."/>
            <person name="Kinjo T."/>
            <person name="Motooka D."/>
            <person name="Nabeya D."/>
            <person name="Jung N."/>
            <person name="Uechi K."/>
            <person name="Horii T."/>
            <person name="Iida T."/>
            <person name="Fujita J."/>
            <person name="Nakamura S."/>
        </authorList>
    </citation>
    <scope>NUCLEOTIDE SEQUENCE [LARGE SCALE GENOMIC DNA]</scope>
    <source>
        <strain evidence="2 3">JCM 15296</strain>
    </source>
</reference>
<sequence>MWVRKDCRLADAVRRGRHRDEVRALPATERGTMILVGAVLLALGLIFNIYPLWVAGVVVLVVGAVFWLLGATGRPIAGRRYWY</sequence>
<accession>A0ABN5YUG8</accession>
<dbReference type="Proteomes" id="UP000465609">
    <property type="component" value="Chromosome"/>
</dbReference>
<feature type="transmembrane region" description="Helical" evidence="1">
    <location>
        <begin position="52"/>
        <end position="70"/>
    </location>
</feature>
<dbReference type="EMBL" id="AP022577">
    <property type="protein sequence ID" value="BBX84034.1"/>
    <property type="molecule type" value="Genomic_DNA"/>
</dbReference>
<keyword evidence="1" id="KW-1133">Transmembrane helix</keyword>
<name>A0ABN5YUG8_9MYCO</name>
<feature type="transmembrane region" description="Helical" evidence="1">
    <location>
        <begin position="24"/>
        <end position="46"/>
    </location>
</feature>
<keyword evidence="1" id="KW-0812">Transmembrane</keyword>